<keyword evidence="7 12" id="KW-0642">Proline metabolism</keyword>
<evidence type="ECO:0000256" key="1">
    <source>
        <dbReference type="ARBA" id="ARBA00004305"/>
    </source>
</evidence>
<name>A0A9Q0X9C0_9SAUR</name>
<evidence type="ECO:0000256" key="4">
    <source>
        <dbReference type="ARBA" id="ARBA00022946"/>
    </source>
</evidence>
<dbReference type="Gene3D" id="3.40.605.10">
    <property type="entry name" value="Aldehyde Dehydrogenase, Chain A, domain 1"/>
    <property type="match status" value="1"/>
</dbReference>
<dbReference type="GO" id="GO:0005759">
    <property type="term" value="C:mitochondrial matrix"/>
    <property type="evidence" value="ECO:0007669"/>
    <property type="project" value="UniProtKB-SubCell"/>
</dbReference>
<gene>
    <name evidence="15" type="ORF">JRQ81_009987</name>
</gene>
<evidence type="ECO:0000256" key="6">
    <source>
        <dbReference type="ARBA" id="ARBA00023027"/>
    </source>
</evidence>
<evidence type="ECO:0000256" key="7">
    <source>
        <dbReference type="ARBA" id="ARBA00023062"/>
    </source>
</evidence>
<evidence type="ECO:0000313" key="16">
    <source>
        <dbReference type="Proteomes" id="UP001142489"/>
    </source>
</evidence>
<feature type="active site" evidence="10">
    <location>
        <position position="377"/>
    </location>
</feature>
<dbReference type="SUPFAM" id="SSF53720">
    <property type="entry name" value="ALDH-like"/>
    <property type="match status" value="1"/>
</dbReference>
<dbReference type="PROSITE" id="PS00687">
    <property type="entry name" value="ALDEHYDE_DEHYDR_GLU"/>
    <property type="match status" value="1"/>
</dbReference>
<dbReference type="PANTHER" id="PTHR14516:SF3">
    <property type="entry name" value="DELTA-1-PYRROLINE-5-CARBOXYLATE DEHYDROGENASE, MITOCHONDRIAL"/>
    <property type="match status" value="1"/>
</dbReference>
<evidence type="ECO:0000256" key="8">
    <source>
        <dbReference type="ARBA" id="ARBA00023128"/>
    </source>
</evidence>
<dbReference type="Pfam" id="PF00171">
    <property type="entry name" value="Aldedh"/>
    <property type="match status" value="1"/>
</dbReference>
<evidence type="ECO:0000313" key="15">
    <source>
        <dbReference type="EMBL" id="KAJ7306600.1"/>
    </source>
</evidence>
<dbReference type="OrthoDB" id="5322683at2759"/>
<evidence type="ECO:0000256" key="2">
    <source>
        <dbReference type="ARBA" id="ARBA00004786"/>
    </source>
</evidence>
<evidence type="ECO:0000256" key="9">
    <source>
        <dbReference type="ARBA" id="ARBA00048142"/>
    </source>
</evidence>
<dbReference type="EC" id="1.2.1.88" evidence="12"/>
<dbReference type="EMBL" id="JAPFRF010000020">
    <property type="protein sequence ID" value="KAJ7306600.1"/>
    <property type="molecule type" value="Genomic_DNA"/>
</dbReference>
<dbReference type="NCBIfam" id="TIGR01236">
    <property type="entry name" value="D1pyr5carbox1"/>
    <property type="match status" value="1"/>
</dbReference>
<dbReference type="PANTHER" id="PTHR14516">
    <property type="entry name" value="1-PYRROLINE-5-CARBOXYLATE DEHYDROGENASE FAMILY MEMBER"/>
    <property type="match status" value="1"/>
</dbReference>
<dbReference type="Proteomes" id="UP001142489">
    <property type="component" value="Unassembled WGS sequence"/>
</dbReference>
<dbReference type="GO" id="GO:0010133">
    <property type="term" value="P:L-proline catabolic process to L-glutamate"/>
    <property type="evidence" value="ECO:0007669"/>
    <property type="project" value="UniProtKB-UniRule"/>
</dbReference>
<dbReference type="InterPro" id="IPR005931">
    <property type="entry name" value="P5CDH/ALDH4A1"/>
</dbReference>
<dbReference type="Gene3D" id="3.40.309.10">
    <property type="entry name" value="Aldehyde Dehydrogenase, Chain A, domain 2"/>
    <property type="match status" value="1"/>
</dbReference>
<evidence type="ECO:0000259" key="14">
    <source>
        <dbReference type="Pfam" id="PF00171"/>
    </source>
</evidence>
<reference evidence="15" key="1">
    <citation type="journal article" date="2023" name="DNA Res.">
        <title>Chromosome-level genome assembly of Phrynocephalus forsythii using third-generation DNA sequencing and Hi-C analysis.</title>
        <authorList>
            <person name="Qi Y."/>
            <person name="Zhao W."/>
            <person name="Zhao Y."/>
            <person name="Niu C."/>
            <person name="Cao S."/>
            <person name="Zhang Y."/>
        </authorList>
    </citation>
    <scope>NUCLEOTIDE SEQUENCE</scope>
    <source>
        <tissue evidence="15">Muscle</tissue>
    </source>
</reference>
<dbReference type="InterPro" id="IPR029510">
    <property type="entry name" value="Ald_DH_CS_GLU"/>
</dbReference>
<evidence type="ECO:0000256" key="12">
    <source>
        <dbReference type="RuleBase" id="RU366016"/>
    </source>
</evidence>
<dbReference type="GO" id="GO:0003842">
    <property type="term" value="F:L-glutamate gamma-semialdehyde dehydrogenase activity"/>
    <property type="evidence" value="ECO:0007669"/>
    <property type="project" value="UniProtKB-UniRule"/>
</dbReference>
<keyword evidence="4" id="KW-0809">Transit peptide</keyword>
<organism evidence="15 16">
    <name type="scientific">Phrynocephalus forsythii</name>
    <dbReference type="NCBI Taxonomy" id="171643"/>
    <lineage>
        <taxon>Eukaryota</taxon>
        <taxon>Metazoa</taxon>
        <taxon>Chordata</taxon>
        <taxon>Craniata</taxon>
        <taxon>Vertebrata</taxon>
        <taxon>Euteleostomi</taxon>
        <taxon>Lepidosauria</taxon>
        <taxon>Squamata</taxon>
        <taxon>Bifurcata</taxon>
        <taxon>Unidentata</taxon>
        <taxon>Episquamata</taxon>
        <taxon>Toxicofera</taxon>
        <taxon>Iguania</taxon>
        <taxon>Acrodonta</taxon>
        <taxon>Agamidae</taxon>
        <taxon>Agaminae</taxon>
        <taxon>Phrynocephalus</taxon>
    </lineage>
</organism>
<comment type="subcellular location">
    <subcellularLocation>
        <location evidence="1">Mitochondrion matrix</location>
    </subcellularLocation>
</comment>
<evidence type="ECO:0000256" key="13">
    <source>
        <dbReference type="RuleBase" id="RU366030"/>
    </source>
</evidence>
<dbReference type="AlphaFoldDB" id="A0A9Q0X9C0"/>
<evidence type="ECO:0000256" key="3">
    <source>
        <dbReference type="ARBA" id="ARBA00009986"/>
    </source>
</evidence>
<comment type="similarity">
    <text evidence="3 11">Belongs to the aldehyde dehydrogenase family.</text>
</comment>
<protein>
    <recommendedName>
        <fullName evidence="12 13">Multifunctional fusion protein</fullName>
    </recommendedName>
    <domain>
        <recommendedName>
            <fullName evidence="13">Delta-1-pyrroline-5-carboxylate dehydrogenase</fullName>
            <shortName evidence="13">P5C dehydrogenase</shortName>
        </recommendedName>
        <alternativeName>
            <fullName evidence="12">L-glutamate gamma-semialdehyde dehydrogenase</fullName>
        </alternativeName>
    </domain>
    <domain>
        <recommendedName>
            <fullName evidence="12">L-glutamate gamma-semialdehyde dehydrogenase</fullName>
            <ecNumber evidence="12">1.2.1.88</ecNumber>
        </recommendedName>
    </domain>
</protein>
<dbReference type="InterPro" id="IPR016161">
    <property type="entry name" value="Ald_DH/histidinol_DH"/>
</dbReference>
<dbReference type="PROSITE" id="PS00070">
    <property type="entry name" value="ALDEHYDE_DEHYDR_CYS"/>
    <property type="match status" value="1"/>
</dbReference>
<dbReference type="InterPro" id="IPR016160">
    <property type="entry name" value="Ald_DH_CS_CYS"/>
</dbReference>
<evidence type="ECO:0000256" key="5">
    <source>
        <dbReference type="ARBA" id="ARBA00023002"/>
    </source>
</evidence>
<comment type="catalytic activity">
    <reaction evidence="9 12">
        <text>L-glutamate 5-semialdehyde + NAD(+) + H2O = L-glutamate + NADH + 2 H(+)</text>
        <dbReference type="Rhea" id="RHEA:30235"/>
        <dbReference type="ChEBI" id="CHEBI:15377"/>
        <dbReference type="ChEBI" id="CHEBI:15378"/>
        <dbReference type="ChEBI" id="CHEBI:29985"/>
        <dbReference type="ChEBI" id="CHEBI:57540"/>
        <dbReference type="ChEBI" id="CHEBI:57945"/>
        <dbReference type="ChEBI" id="CHEBI:58066"/>
        <dbReference type="EC" id="1.2.1.88"/>
    </reaction>
</comment>
<keyword evidence="5 11" id="KW-0560">Oxidoreductase</keyword>
<dbReference type="InterPro" id="IPR016163">
    <property type="entry name" value="Ald_DH_C"/>
</dbReference>
<dbReference type="InterPro" id="IPR015590">
    <property type="entry name" value="Aldehyde_DH_dom"/>
</dbReference>
<sequence length="672" mass="73318">MVPAGGQAGARLVPAKRGHIPLSPVGLSERDLFGGPWRPGGQRREGRPAGVQHPTKRLICNATFWPLVSEVSFLWPYAGSAVTRLRWHHCGVTEVANEPILGFMPGSPERAALQKALSDVKGKTEAIPCVVGGEEVWTSDVRYQVSPFNHAHKVAKYCYADKDLLNKAIDAALAARKEWDLRHVQDRAQIFFKAADILSGPRRAEVLAKTMVGQGKTIIQAEIDAAAELIDFFRFNAKYALELEGQQPLSVPPSTNAMVYRGLEGFVAAISPFNFTAIGGNLAGAPALMGNVVLWKPSDAALLSSYAVYKILLEAGLPPNVIQFVPADGPVFGDTVTHSEHLCGVNFTGSVPTFKRLWKQVSENLDRYRTFPRLAGECGGKNFHWVHASADVPSVVSGTLRSAFEYGGQKCSACSRLYAPDGLWPRIKAELLEQHQKIKVGDPTDDFGVFFSAVIDRKAFERIQKWIRHAETSPNLTVLAGGGCDDRVGYFVQPCIVETGTPRTPSCKRRFLARSWLFMSTRKNSPRRFSISSTALPPTASQGQCLPRIKTSWPKPGSFCATRPAISTSTTSPPAPWWPSSRLVGLVLQAPTTNPGAPSIFYAGPPPRPSKRPMGLWVTGGTPTCNEDAPPCLFLRNHLLPTTSRTPPGPCLFPNTHTKVRRRFSAVCRNGL</sequence>
<dbReference type="InterPro" id="IPR016162">
    <property type="entry name" value="Ald_DH_N"/>
</dbReference>
<evidence type="ECO:0000256" key="10">
    <source>
        <dbReference type="PROSITE-ProRule" id="PRU10007"/>
    </source>
</evidence>
<keyword evidence="6 12" id="KW-0520">NAD</keyword>
<comment type="pathway">
    <text evidence="2 12">Amino-acid degradation; L-proline degradation into L-glutamate; L-glutamate from L-proline: step 2/2.</text>
</comment>
<comment type="caution">
    <text evidence="15">The sequence shown here is derived from an EMBL/GenBank/DDBJ whole genome shotgun (WGS) entry which is preliminary data.</text>
</comment>
<feature type="domain" description="Aldehyde dehydrogenase" evidence="14">
    <location>
        <begin position="145"/>
        <end position="503"/>
    </location>
</feature>
<dbReference type="FunFam" id="3.40.605.10:FF:000006">
    <property type="entry name" value="1-pyrroline-5-carboxylate dehydrogenase"/>
    <property type="match status" value="1"/>
</dbReference>
<keyword evidence="16" id="KW-1185">Reference proteome</keyword>
<evidence type="ECO:0000256" key="11">
    <source>
        <dbReference type="RuleBase" id="RU003345"/>
    </source>
</evidence>
<keyword evidence="8" id="KW-0496">Mitochondrion</keyword>
<proteinExistence type="inferred from homology"/>
<accession>A0A9Q0X9C0</accession>